<evidence type="ECO:0000256" key="1">
    <source>
        <dbReference type="SAM" id="Phobius"/>
    </source>
</evidence>
<organism evidence="2 3">
    <name type="scientific">Demequina activiva</name>
    <dbReference type="NCBI Taxonomy" id="1582364"/>
    <lineage>
        <taxon>Bacteria</taxon>
        <taxon>Bacillati</taxon>
        <taxon>Actinomycetota</taxon>
        <taxon>Actinomycetes</taxon>
        <taxon>Micrococcales</taxon>
        <taxon>Demequinaceae</taxon>
        <taxon>Demequina</taxon>
    </lineage>
</organism>
<keyword evidence="1" id="KW-1133">Transmembrane helix</keyword>
<dbReference type="AlphaFoldDB" id="A0A919Q4V6"/>
<evidence type="ECO:0000313" key="3">
    <source>
        <dbReference type="Proteomes" id="UP000652354"/>
    </source>
</evidence>
<keyword evidence="3" id="KW-1185">Reference proteome</keyword>
<reference evidence="2" key="1">
    <citation type="submission" date="2021-01" db="EMBL/GenBank/DDBJ databases">
        <title>Whole genome shotgun sequence of Demequina activiva NBRC 110675.</title>
        <authorList>
            <person name="Komaki H."/>
            <person name="Tamura T."/>
        </authorList>
    </citation>
    <scope>NUCLEOTIDE SEQUENCE</scope>
    <source>
        <strain evidence="2">NBRC 110675</strain>
    </source>
</reference>
<dbReference type="EMBL" id="BONR01000007">
    <property type="protein sequence ID" value="GIG55604.1"/>
    <property type="molecule type" value="Genomic_DNA"/>
</dbReference>
<sequence length="196" mass="21389">MHYRDCVASTVTVLSVRLDRTSIDWRFHFRQLGASVLVASICGLVLWAVVSSAEFGRPGWWTSTILPLSAAGLLYLCGANVRAFLECIGVIPVVLVTRTKALSIGRPLGFVIGRRLRSPTGARLLLSLERSNRVWGRTPTPAITLYFKGTEGEVFSLAVAGVRLDYDWNAWARRAFDATPEIVVVDAAPSQSNLGA</sequence>
<keyword evidence="1" id="KW-0472">Membrane</keyword>
<keyword evidence="1" id="KW-0812">Transmembrane</keyword>
<evidence type="ECO:0000313" key="2">
    <source>
        <dbReference type="EMBL" id="GIG55604.1"/>
    </source>
</evidence>
<protein>
    <submittedName>
        <fullName evidence="2">Uncharacterized protein</fullName>
    </submittedName>
</protein>
<proteinExistence type="predicted"/>
<dbReference type="Proteomes" id="UP000652354">
    <property type="component" value="Unassembled WGS sequence"/>
</dbReference>
<feature type="transmembrane region" description="Helical" evidence="1">
    <location>
        <begin position="32"/>
        <end position="53"/>
    </location>
</feature>
<comment type="caution">
    <text evidence="2">The sequence shown here is derived from an EMBL/GenBank/DDBJ whole genome shotgun (WGS) entry which is preliminary data.</text>
</comment>
<gene>
    <name evidence="2" type="ORF">Dac01nite_23560</name>
</gene>
<accession>A0A919Q4V6</accession>
<name>A0A919Q4V6_9MICO</name>